<dbReference type="Pfam" id="PF00550">
    <property type="entry name" value="PP-binding"/>
    <property type="match status" value="1"/>
</dbReference>
<evidence type="ECO:0000313" key="5">
    <source>
        <dbReference type="EMBL" id="CAF4333592.1"/>
    </source>
</evidence>
<dbReference type="Proteomes" id="UP000677228">
    <property type="component" value="Unassembled WGS sequence"/>
</dbReference>
<evidence type="ECO:0000313" key="3">
    <source>
        <dbReference type="EMBL" id="CAF1544792.1"/>
    </source>
</evidence>
<dbReference type="EMBL" id="CAJOBA010061813">
    <property type="protein sequence ID" value="CAF4333592.1"/>
    <property type="molecule type" value="Genomic_DNA"/>
</dbReference>
<name>A0A814VLV1_9BILA</name>
<organism evidence="2 6">
    <name type="scientific">Didymodactylos carnosus</name>
    <dbReference type="NCBI Taxonomy" id="1234261"/>
    <lineage>
        <taxon>Eukaryota</taxon>
        <taxon>Metazoa</taxon>
        <taxon>Spiralia</taxon>
        <taxon>Gnathifera</taxon>
        <taxon>Rotifera</taxon>
        <taxon>Eurotatoria</taxon>
        <taxon>Bdelloidea</taxon>
        <taxon>Philodinida</taxon>
        <taxon>Philodinidae</taxon>
        <taxon>Didymodactylos</taxon>
    </lineage>
</organism>
<dbReference type="InterPro" id="IPR036736">
    <property type="entry name" value="ACP-like_sf"/>
</dbReference>
<dbReference type="EMBL" id="CAJNOK010039437">
    <property type="protein sequence ID" value="CAF1544792.1"/>
    <property type="molecule type" value="Genomic_DNA"/>
</dbReference>
<evidence type="ECO:0000313" key="6">
    <source>
        <dbReference type="Proteomes" id="UP000663829"/>
    </source>
</evidence>
<comment type="caution">
    <text evidence="2">The sequence shown here is derived from an EMBL/GenBank/DDBJ whole genome shotgun (WGS) entry which is preliminary data.</text>
</comment>
<evidence type="ECO:0000313" key="4">
    <source>
        <dbReference type="EMBL" id="CAF3953191.1"/>
    </source>
</evidence>
<reference evidence="2" key="1">
    <citation type="submission" date="2021-02" db="EMBL/GenBank/DDBJ databases">
        <authorList>
            <person name="Nowell W R."/>
        </authorList>
    </citation>
    <scope>NUCLEOTIDE SEQUENCE</scope>
</reference>
<dbReference type="InterPro" id="IPR009081">
    <property type="entry name" value="PP-bd_ACP"/>
</dbReference>
<dbReference type="EMBL" id="CAJOBC010008125">
    <property type="protein sequence ID" value="CAF3953191.1"/>
    <property type="molecule type" value="Genomic_DNA"/>
</dbReference>
<feature type="domain" description="Carrier" evidence="1">
    <location>
        <begin position="66"/>
        <end position="127"/>
    </location>
</feature>
<evidence type="ECO:0000259" key="1">
    <source>
        <dbReference type="Pfam" id="PF00550"/>
    </source>
</evidence>
<evidence type="ECO:0000313" key="2">
    <source>
        <dbReference type="EMBL" id="CAF1188920.1"/>
    </source>
</evidence>
<sequence length="137" mass="16048">MRPNVLNRTYYIGSLINDEMVESNVRFTQELIHQYFNDSHENTMDLDNKLELSTSMPNINKLDYILKQIRIDLPSIADNDDQKTLIQYGLDSIRFIHLHTLLQQHLKFDLPADELSSMSVGQLLHYVQIDTNNDKKL</sequence>
<proteinExistence type="predicted"/>
<dbReference type="Gene3D" id="1.10.1200.10">
    <property type="entry name" value="ACP-like"/>
    <property type="match status" value="1"/>
</dbReference>
<dbReference type="Proteomes" id="UP000681722">
    <property type="component" value="Unassembled WGS sequence"/>
</dbReference>
<dbReference type="Proteomes" id="UP000682733">
    <property type="component" value="Unassembled WGS sequence"/>
</dbReference>
<keyword evidence="6" id="KW-1185">Reference proteome</keyword>
<protein>
    <recommendedName>
        <fullName evidence="1">Carrier domain-containing protein</fullName>
    </recommendedName>
</protein>
<gene>
    <name evidence="2" type="ORF">GPM918_LOCUS23101</name>
    <name evidence="3" type="ORF">OVA965_LOCUS38963</name>
    <name evidence="4" type="ORF">SRO942_LOCUS23100</name>
    <name evidence="5" type="ORF">TMI583_LOCUS40203</name>
</gene>
<dbReference type="Proteomes" id="UP000663829">
    <property type="component" value="Unassembled WGS sequence"/>
</dbReference>
<dbReference type="EMBL" id="CAJNOQ010008124">
    <property type="protein sequence ID" value="CAF1188920.1"/>
    <property type="molecule type" value="Genomic_DNA"/>
</dbReference>
<dbReference type="SUPFAM" id="SSF47336">
    <property type="entry name" value="ACP-like"/>
    <property type="match status" value="1"/>
</dbReference>
<dbReference type="AlphaFoldDB" id="A0A814VLV1"/>
<accession>A0A814VLV1</accession>